<dbReference type="AlphaFoldDB" id="A0A6S6SLZ4"/>
<sequence length="177" mass="21283">MLPLLVLGQKKKKLEDEKIALQFFLDSIYPFRPLIKDKQLVSEGEIWYATYYDFVHIIPNYKNIKIFYEEDQASNIYRSPIKTRPKEYQGGVKGRFRPSKFKIKKRTDNYFSNQHDSSLVRLDMSSMYYNRTQQEKLISIRAIRTNLRSKNQGYITFSYVMVVKNKKIIHWAIRETY</sequence>
<accession>A0A6S6SLZ4</accession>
<dbReference type="EMBL" id="CACVAS010000041">
    <property type="protein sequence ID" value="CAA6806256.1"/>
    <property type="molecule type" value="Genomic_DNA"/>
</dbReference>
<protein>
    <submittedName>
        <fullName evidence="1">Uncharacterized protein</fullName>
    </submittedName>
</protein>
<organism evidence="1">
    <name type="scientific">uncultured Sulfurovum sp</name>
    <dbReference type="NCBI Taxonomy" id="269237"/>
    <lineage>
        <taxon>Bacteria</taxon>
        <taxon>Pseudomonadati</taxon>
        <taxon>Campylobacterota</taxon>
        <taxon>Epsilonproteobacteria</taxon>
        <taxon>Campylobacterales</taxon>
        <taxon>Sulfurovaceae</taxon>
        <taxon>Sulfurovum</taxon>
        <taxon>environmental samples</taxon>
    </lineage>
</organism>
<proteinExistence type="predicted"/>
<name>A0A6S6SLZ4_9BACT</name>
<gene>
    <name evidence="1" type="ORF">HELGO_WM83939</name>
</gene>
<reference evidence="1" key="1">
    <citation type="submission" date="2020-01" db="EMBL/GenBank/DDBJ databases">
        <authorList>
            <person name="Meier V. D."/>
            <person name="Meier V D."/>
        </authorList>
    </citation>
    <scope>NUCLEOTIDE SEQUENCE</scope>
    <source>
        <strain evidence="1">HLG_WM_MAG_01</strain>
    </source>
</reference>
<evidence type="ECO:0000313" key="1">
    <source>
        <dbReference type="EMBL" id="CAA6806256.1"/>
    </source>
</evidence>